<keyword evidence="5 7" id="KW-1133">Transmembrane helix</keyword>
<reference evidence="8 9" key="2">
    <citation type="submission" date="2018-11" db="EMBL/GenBank/DDBJ databases">
        <authorList>
            <consortium name="Pathogen Informatics"/>
        </authorList>
    </citation>
    <scope>NUCLEOTIDE SEQUENCE [LARGE SCALE GENOMIC DNA]</scope>
</reference>
<evidence type="ECO:0000256" key="3">
    <source>
        <dbReference type="ARBA" id="ARBA00022448"/>
    </source>
</evidence>
<dbReference type="GO" id="GO:0005337">
    <property type="term" value="F:nucleoside transmembrane transporter activity"/>
    <property type="evidence" value="ECO:0007669"/>
    <property type="project" value="InterPro"/>
</dbReference>
<dbReference type="WBParaSite" id="TCLT_0000917501-mRNA-1">
    <property type="protein sequence ID" value="TCLT_0000917501-mRNA-1"/>
    <property type="gene ID" value="TCLT_0000917501"/>
</dbReference>
<feature type="transmembrane region" description="Helical" evidence="7">
    <location>
        <begin position="267"/>
        <end position="285"/>
    </location>
</feature>
<evidence type="ECO:0000313" key="8">
    <source>
        <dbReference type="EMBL" id="VDN06779.1"/>
    </source>
</evidence>
<feature type="transmembrane region" description="Helical" evidence="7">
    <location>
        <begin position="305"/>
        <end position="329"/>
    </location>
</feature>
<evidence type="ECO:0000256" key="7">
    <source>
        <dbReference type="SAM" id="Phobius"/>
    </source>
</evidence>
<keyword evidence="9" id="KW-1185">Reference proteome</keyword>
<keyword evidence="6 7" id="KW-0472">Membrane</keyword>
<dbReference type="AlphaFoldDB" id="A0A158RCX2"/>
<keyword evidence="3" id="KW-0813">Transport</keyword>
<feature type="transmembrane region" description="Helical" evidence="7">
    <location>
        <begin position="72"/>
        <end position="97"/>
    </location>
</feature>
<dbReference type="EMBL" id="UYYF01004743">
    <property type="protein sequence ID" value="VDN06779.1"/>
    <property type="molecule type" value="Genomic_DNA"/>
</dbReference>
<dbReference type="OrthoDB" id="1856718at2759"/>
<accession>A0A158RCX2</accession>
<feature type="transmembrane region" description="Helical" evidence="7">
    <location>
        <begin position="133"/>
        <end position="154"/>
    </location>
</feature>
<organism evidence="10">
    <name type="scientific">Thelazia callipaeda</name>
    <name type="common">Oriental eyeworm</name>
    <name type="synonym">Parasitic nematode</name>
    <dbReference type="NCBI Taxonomy" id="103827"/>
    <lineage>
        <taxon>Eukaryota</taxon>
        <taxon>Metazoa</taxon>
        <taxon>Ecdysozoa</taxon>
        <taxon>Nematoda</taxon>
        <taxon>Chromadorea</taxon>
        <taxon>Rhabditida</taxon>
        <taxon>Spirurina</taxon>
        <taxon>Spiruromorpha</taxon>
        <taxon>Thelazioidea</taxon>
        <taxon>Thelaziidae</taxon>
        <taxon>Thelazia</taxon>
    </lineage>
</organism>
<evidence type="ECO:0000256" key="6">
    <source>
        <dbReference type="ARBA" id="ARBA00023136"/>
    </source>
</evidence>
<protein>
    <submittedName>
        <fullName evidence="10">Equilibrative nucleoside transporter 1</fullName>
    </submittedName>
</protein>
<sequence>MYGAEENLEEVAMLSKKPPEDKYYAVYLFILLNGIGTLMPWNMFITIAPSYYVNYKFVEVDADGAVHKTDYALHFLSYLGLASQLPTLLLNLTNLFIQIKGGLRRRIGSSLIVLAIITLATLIFTLVDTSKMITTFFIITMVTVVILNAANGIYQNSLYGLTASFPPHYTNALILGNNICGTFVSVMSIITLVEDSDKKEAVASENIITGVELVGSGSEMNKFGEITESQKVLQSSFKAKLKLYFEKGKRCFYCLSLSINFQIKVQCFNVWCVFFVTLTLFPTTMADIRYYSESGKYDFIIPEKLFISITTYLLFNFFAVVGSFLANFVQWPSQKWLIFPVVARIIFIPLMIFCNFRPEYRTWNIWIYNVWIYIALAVVMSITSGYFSSLAMMYAPRALFRIVEPSKSAAAGMIAAFFLMFGITSGIMFTLIVSWFTDSAGPYLPGTFKTMMS</sequence>
<comment type="subcellular location">
    <subcellularLocation>
        <location evidence="1">Membrane</location>
        <topology evidence="1">Multi-pass membrane protein</topology>
    </subcellularLocation>
</comment>
<dbReference type="InterPro" id="IPR002259">
    <property type="entry name" value="Eqnu_transpt"/>
</dbReference>
<evidence type="ECO:0000256" key="5">
    <source>
        <dbReference type="ARBA" id="ARBA00022989"/>
    </source>
</evidence>
<keyword evidence="4 7" id="KW-0812">Transmembrane</keyword>
<dbReference type="Proteomes" id="UP000276776">
    <property type="component" value="Unassembled WGS sequence"/>
</dbReference>
<name>A0A158RCX2_THECL</name>
<feature type="transmembrane region" description="Helical" evidence="7">
    <location>
        <begin position="409"/>
        <end position="436"/>
    </location>
</feature>
<evidence type="ECO:0000256" key="1">
    <source>
        <dbReference type="ARBA" id="ARBA00004141"/>
    </source>
</evidence>
<dbReference type="PIRSF" id="PIRSF016379">
    <property type="entry name" value="ENT"/>
    <property type="match status" value="1"/>
</dbReference>
<evidence type="ECO:0000256" key="4">
    <source>
        <dbReference type="ARBA" id="ARBA00022692"/>
    </source>
</evidence>
<dbReference type="GO" id="GO:0005886">
    <property type="term" value="C:plasma membrane"/>
    <property type="evidence" value="ECO:0007669"/>
    <property type="project" value="TreeGrafter"/>
</dbReference>
<feature type="transmembrane region" description="Helical" evidence="7">
    <location>
        <begin position="365"/>
        <end position="388"/>
    </location>
</feature>
<dbReference type="PRINTS" id="PR01130">
    <property type="entry name" value="DERENTRNSPRT"/>
</dbReference>
<dbReference type="Pfam" id="PF01733">
    <property type="entry name" value="Nucleoside_tran"/>
    <property type="match status" value="2"/>
</dbReference>
<gene>
    <name evidence="8" type="ORF">TCLT_LOCUS9164</name>
</gene>
<proteinExistence type="inferred from homology"/>
<feature type="transmembrane region" description="Helical" evidence="7">
    <location>
        <begin position="336"/>
        <end position="353"/>
    </location>
</feature>
<evidence type="ECO:0000256" key="2">
    <source>
        <dbReference type="ARBA" id="ARBA00007965"/>
    </source>
</evidence>
<evidence type="ECO:0000313" key="10">
    <source>
        <dbReference type="WBParaSite" id="TCLT_0000917501-mRNA-1"/>
    </source>
</evidence>
<reference evidence="10" key="1">
    <citation type="submission" date="2016-04" db="UniProtKB">
        <authorList>
            <consortium name="WormBaseParasite"/>
        </authorList>
    </citation>
    <scope>IDENTIFICATION</scope>
</reference>
<evidence type="ECO:0000313" key="9">
    <source>
        <dbReference type="Proteomes" id="UP000276776"/>
    </source>
</evidence>
<dbReference type="OMA" id="WVYWGIA"/>
<dbReference type="PANTHER" id="PTHR10332:SF80">
    <property type="entry name" value="EQUILIBRATIVE NUCLEOSIDE TRANSPORTER 2, ISOFORM A"/>
    <property type="match status" value="1"/>
</dbReference>
<feature type="transmembrane region" description="Helical" evidence="7">
    <location>
        <begin position="109"/>
        <end position="127"/>
    </location>
</feature>
<comment type="similarity">
    <text evidence="2">Belongs to the SLC29A/ENT transporter (TC 2.A.57) family.</text>
</comment>
<dbReference type="PANTHER" id="PTHR10332">
    <property type="entry name" value="EQUILIBRATIVE NUCLEOSIDE TRANSPORTER"/>
    <property type="match status" value="1"/>
</dbReference>
<feature type="transmembrane region" description="Helical" evidence="7">
    <location>
        <begin position="23"/>
        <end position="52"/>
    </location>
</feature>